<proteinExistence type="inferred from homology"/>
<reference evidence="3" key="1">
    <citation type="submission" date="2020-05" db="EMBL/GenBank/DDBJ databases">
        <title>Phylogenomic resolution of chytrid fungi.</title>
        <authorList>
            <person name="Stajich J.E."/>
            <person name="Amses K."/>
            <person name="Simmons R."/>
            <person name="Seto K."/>
            <person name="Myers J."/>
            <person name="Bonds A."/>
            <person name="Quandt C.A."/>
            <person name="Barry K."/>
            <person name="Liu P."/>
            <person name="Grigoriev I."/>
            <person name="Longcore J.E."/>
            <person name="James T.Y."/>
        </authorList>
    </citation>
    <scope>NUCLEOTIDE SEQUENCE</scope>
    <source>
        <strain evidence="3">JEL0513</strain>
    </source>
</reference>
<comment type="caution">
    <text evidence="3">The sequence shown here is derived from an EMBL/GenBank/DDBJ whole genome shotgun (WGS) entry which is preliminary data.</text>
</comment>
<dbReference type="PANTHER" id="PTHR31841:SF1">
    <property type="entry name" value="PROTEIN FAM72A-RELATED"/>
    <property type="match status" value="1"/>
</dbReference>
<dbReference type="PANTHER" id="PTHR31841">
    <property type="entry name" value="PROTEIN FAM72A-RELATED"/>
    <property type="match status" value="1"/>
</dbReference>
<sequence length="246" mass="26773">MRPNTTQSFGSFPSTLSHSTLQNTRSSPSQIYVDPSATTRQSSASNSDTSNRSVEFTARRPLLARASLFLREAAAGLPMPGTRQVTLAQYETAFNNMLQPHQQQQLLRQQQQHSATIPRPRNPVPMTFQQQQHRLQDQNFPEFIAYNTTPSTFAASLPSRPASFGQTPAAPTNTATTAAAAVVVTVAGGNAVATAPINLHPSFRSKTVCRLSCRFCVQPICQRGMKAILLADTRVELYSTDIIPAG</sequence>
<evidence type="ECO:0000313" key="3">
    <source>
        <dbReference type="EMBL" id="KAJ3089339.1"/>
    </source>
</evidence>
<comment type="similarity">
    <text evidence="1">Belongs to the FAM72 family.</text>
</comment>
<protein>
    <submittedName>
        <fullName evidence="3">Protein fam72a</fullName>
    </submittedName>
</protein>
<gene>
    <name evidence="3" type="primary">FAM72A</name>
    <name evidence="3" type="ORF">HK100_007780</name>
</gene>
<name>A0AAD5SNZ6_9FUNG</name>
<feature type="compositionally biased region" description="Low complexity" evidence="2">
    <location>
        <begin position="39"/>
        <end position="53"/>
    </location>
</feature>
<accession>A0AAD5SNZ6</accession>
<dbReference type="EMBL" id="JADGJH010003696">
    <property type="protein sequence ID" value="KAJ3089339.1"/>
    <property type="molecule type" value="Genomic_DNA"/>
</dbReference>
<evidence type="ECO:0000256" key="2">
    <source>
        <dbReference type="SAM" id="MobiDB-lite"/>
    </source>
</evidence>
<evidence type="ECO:0000313" key="4">
    <source>
        <dbReference type="Proteomes" id="UP001211907"/>
    </source>
</evidence>
<feature type="non-terminal residue" evidence="3">
    <location>
        <position position="246"/>
    </location>
</feature>
<dbReference type="Proteomes" id="UP001211907">
    <property type="component" value="Unassembled WGS sequence"/>
</dbReference>
<organism evidence="3 4">
    <name type="scientific">Physocladia obscura</name>
    <dbReference type="NCBI Taxonomy" id="109957"/>
    <lineage>
        <taxon>Eukaryota</taxon>
        <taxon>Fungi</taxon>
        <taxon>Fungi incertae sedis</taxon>
        <taxon>Chytridiomycota</taxon>
        <taxon>Chytridiomycota incertae sedis</taxon>
        <taxon>Chytridiomycetes</taxon>
        <taxon>Chytridiales</taxon>
        <taxon>Chytriomycetaceae</taxon>
        <taxon>Physocladia</taxon>
    </lineage>
</organism>
<feature type="region of interest" description="Disordered" evidence="2">
    <location>
        <begin position="1"/>
        <end position="53"/>
    </location>
</feature>
<dbReference type="Pfam" id="PF14976">
    <property type="entry name" value="YPEH2ZP"/>
    <property type="match status" value="1"/>
</dbReference>
<dbReference type="GO" id="GO:0005829">
    <property type="term" value="C:cytosol"/>
    <property type="evidence" value="ECO:0007669"/>
    <property type="project" value="TreeGrafter"/>
</dbReference>
<keyword evidence="4" id="KW-1185">Reference proteome</keyword>
<feature type="compositionally biased region" description="Polar residues" evidence="2">
    <location>
        <begin position="1"/>
        <end position="30"/>
    </location>
</feature>
<evidence type="ECO:0000256" key="1">
    <source>
        <dbReference type="ARBA" id="ARBA00006888"/>
    </source>
</evidence>
<dbReference type="AlphaFoldDB" id="A0AAD5SNZ6"/>
<dbReference type="InterPro" id="IPR026768">
    <property type="entry name" value="YPEH2ZP"/>
</dbReference>